<dbReference type="Proteomes" id="UP000316008">
    <property type="component" value="Unassembled WGS sequence"/>
</dbReference>
<dbReference type="PRINTS" id="PR00862">
    <property type="entry name" value="PROLIGOPTASE"/>
</dbReference>
<feature type="domain" description="Peptidase S9A N-terminal" evidence="6">
    <location>
        <begin position="37"/>
        <end position="419"/>
    </location>
</feature>
<dbReference type="SUPFAM" id="SSF53474">
    <property type="entry name" value="alpha/beta-Hydrolases"/>
    <property type="match status" value="1"/>
</dbReference>
<evidence type="ECO:0000259" key="6">
    <source>
        <dbReference type="Pfam" id="PF02897"/>
    </source>
</evidence>
<dbReference type="SUPFAM" id="SSF50993">
    <property type="entry name" value="Peptidase/esterase 'gauge' domain"/>
    <property type="match status" value="1"/>
</dbReference>
<evidence type="ECO:0000256" key="2">
    <source>
        <dbReference type="ARBA" id="ARBA00022670"/>
    </source>
</evidence>
<dbReference type="InterPro" id="IPR023302">
    <property type="entry name" value="Pept_S9A_N"/>
</dbReference>
<dbReference type="RefSeq" id="WP_144331180.1">
    <property type="nucleotide sequence ID" value="NZ_VLPL01000001.1"/>
</dbReference>
<keyword evidence="2" id="KW-0645">Protease</keyword>
<dbReference type="InterPro" id="IPR002471">
    <property type="entry name" value="Pept_S9_AS"/>
</dbReference>
<evidence type="ECO:0000313" key="8">
    <source>
        <dbReference type="Proteomes" id="UP000316008"/>
    </source>
</evidence>
<dbReference type="EMBL" id="VLPL01000001">
    <property type="protein sequence ID" value="TSJ47644.1"/>
    <property type="molecule type" value="Genomic_DNA"/>
</dbReference>
<dbReference type="InterPro" id="IPR002470">
    <property type="entry name" value="Peptidase_S9A"/>
</dbReference>
<evidence type="ECO:0000256" key="4">
    <source>
        <dbReference type="ARBA" id="ARBA00022825"/>
    </source>
</evidence>
<dbReference type="Gene3D" id="2.130.10.120">
    <property type="entry name" value="Prolyl oligopeptidase, N-terminal domain"/>
    <property type="match status" value="1"/>
</dbReference>
<keyword evidence="4" id="KW-0720">Serine protease</keyword>
<dbReference type="Pfam" id="PF00326">
    <property type="entry name" value="Peptidase_S9"/>
    <property type="match status" value="1"/>
</dbReference>
<feature type="domain" description="Peptidase S9 prolyl oligopeptidase catalytic" evidence="5">
    <location>
        <begin position="483"/>
        <end position="693"/>
    </location>
</feature>
<evidence type="ECO:0000256" key="3">
    <source>
        <dbReference type="ARBA" id="ARBA00022801"/>
    </source>
</evidence>
<dbReference type="InterPro" id="IPR001375">
    <property type="entry name" value="Peptidase_S9_cat"/>
</dbReference>
<dbReference type="PANTHER" id="PTHR11757">
    <property type="entry name" value="PROTEASE FAMILY S9A OLIGOPEPTIDASE"/>
    <property type="match status" value="1"/>
</dbReference>
<keyword evidence="8" id="KW-1185">Reference proteome</keyword>
<evidence type="ECO:0000313" key="7">
    <source>
        <dbReference type="EMBL" id="TSJ47644.1"/>
    </source>
</evidence>
<dbReference type="Gene3D" id="3.40.50.1820">
    <property type="entry name" value="alpha/beta hydrolase"/>
    <property type="match status" value="1"/>
</dbReference>
<accession>A0A556N630</accession>
<dbReference type="InterPro" id="IPR029058">
    <property type="entry name" value="AB_hydrolase_fold"/>
</dbReference>
<dbReference type="GO" id="GO:0004252">
    <property type="term" value="F:serine-type endopeptidase activity"/>
    <property type="evidence" value="ECO:0007669"/>
    <property type="project" value="InterPro"/>
</dbReference>
<dbReference type="GO" id="GO:0006508">
    <property type="term" value="P:proteolysis"/>
    <property type="evidence" value="ECO:0007669"/>
    <property type="project" value="UniProtKB-KW"/>
</dbReference>
<gene>
    <name evidence="7" type="ORF">FO442_00525</name>
</gene>
<proteinExistence type="inferred from homology"/>
<dbReference type="PANTHER" id="PTHR11757:SF19">
    <property type="entry name" value="PROLYL ENDOPEPTIDASE-LIKE"/>
    <property type="match status" value="1"/>
</dbReference>
<name>A0A556N630_9FLAO</name>
<protein>
    <submittedName>
        <fullName evidence="7">S9 family peptidase</fullName>
    </submittedName>
</protein>
<sequence>MTIFIRLFLLISFTPFIVNSQIQLLAPVAREIPKELIKHNHVRIDPYFWMNERDSKPVLDYIAEENSYSNAFFDRNQSLVTTFLKEFDGRINPEETSAPFEIQGKTFQWRQLKDKDYRQLILMEGKKETVFLDENALAEGHEYYSLGDFSLSPNNELIAFSQDKIGRRNYTISFRENKSGKIRKEQIPGTDGSILWANDNQTVFYVKKDPVTLREFQVYKHVLGTDGSKDELVFEEQDERFYTYITKTLDKQFILIHSVSSTSSETWMIEADKPAEKARCFLKREKDHLYEVSHHETGFYILTNKNSPNRKLVFSKTIPASIERCEVLIAHDEDTYLDDVEVFKHFLAVQSRKMGRTEISVGNLDATDFSNISLPEEVYELNFSFNENYESTVVNYHYTSLTNPSSIYKYDVKNKTTRLFFQKTLIDRNFRSENYISERIWATANDGQQIPISVVYKKGIDLKKAPLLLYGYGSYGVTIPAAFSATRISLLDRGFVFAIAHIRGGKFLGENWYQDGKLNHKRNTFTDFINAAEWMALKGYCDPNSIYAQGGSAGGLLMGAVTNMAPYLFKGVIAQVPFVDVVTTMLDESIPLTVGEYEEWGNPNEENPYWYMLSYSPYDHVKKMNYPAMLITTGYHDSQVQYWEPLKWVAKLRKNHTGTAPILFDCTMSAGHGGGSGRSTERLEVAKEFAFLCSIQGINE</sequence>
<dbReference type="OrthoDB" id="9801421at2"/>
<evidence type="ECO:0000259" key="5">
    <source>
        <dbReference type="Pfam" id="PF00326"/>
    </source>
</evidence>
<comment type="similarity">
    <text evidence="1">Belongs to the peptidase S9A family.</text>
</comment>
<comment type="caution">
    <text evidence="7">The sequence shown here is derived from an EMBL/GenBank/DDBJ whole genome shotgun (WGS) entry which is preliminary data.</text>
</comment>
<dbReference type="InterPro" id="IPR051543">
    <property type="entry name" value="Serine_Peptidase_S9A"/>
</dbReference>
<dbReference type="Pfam" id="PF02897">
    <property type="entry name" value="Peptidase_S9_N"/>
    <property type="match status" value="1"/>
</dbReference>
<organism evidence="7 8">
    <name type="scientific">Fluviicola chungangensis</name>
    <dbReference type="NCBI Taxonomy" id="2597671"/>
    <lineage>
        <taxon>Bacteria</taxon>
        <taxon>Pseudomonadati</taxon>
        <taxon>Bacteroidota</taxon>
        <taxon>Flavobacteriia</taxon>
        <taxon>Flavobacteriales</taxon>
        <taxon>Crocinitomicaceae</taxon>
        <taxon>Fluviicola</taxon>
    </lineage>
</organism>
<dbReference type="PROSITE" id="PS00708">
    <property type="entry name" value="PRO_ENDOPEP_SER"/>
    <property type="match status" value="1"/>
</dbReference>
<reference evidence="7 8" key="1">
    <citation type="submission" date="2019-07" db="EMBL/GenBank/DDBJ databases">
        <authorList>
            <person name="Huq M.A."/>
        </authorList>
    </citation>
    <scope>NUCLEOTIDE SEQUENCE [LARGE SCALE GENOMIC DNA]</scope>
    <source>
        <strain evidence="7 8">MAH-3</strain>
    </source>
</reference>
<evidence type="ECO:0000256" key="1">
    <source>
        <dbReference type="ARBA" id="ARBA00005228"/>
    </source>
</evidence>
<dbReference type="AlphaFoldDB" id="A0A556N630"/>
<keyword evidence="3" id="KW-0378">Hydrolase</keyword>